<proteinExistence type="inferred from homology"/>
<dbReference type="SUPFAM" id="SSF46785">
    <property type="entry name" value="Winged helix' DNA-binding domain"/>
    <property type="match status" value="1"/>
</dbReference>
<comment type="subcellular location">
    <subcellularLocation>
        <location evidence="4">Cytoplasm</location>
    </subcellularLocation>
</comment>
<dbReference type="PANTHER" id="PTHR13022:SF0">
    <property type="entry name" value="EUKARYOTIC TRANSLATION INITIATION FACTOR 3 SUBUNIT K"/>
    <property type="match status" value="1"/>
</dbReference>
<dbReference type="VEuPathDB" id="FungiDB:AAP_02750"/>
<organism evidence="6 7">
    <name type="scientific">Ascosphaera apis ARSEF 7405</name>
    <dbReference type="NCBI Taxonomy" id="392613"/>
    <lineage>
        <taxon>Eukaryota</taxon>
        <taxon>Fungi</taxon>
        <taxon>Dikarya</taxon>
        <taxon>Ascomycota</taxon>
        <taxon>Pezizomycotina</taxon>
        <taxon>Eurotiomycetes</taxon>
        <taxon>Eurotiomycetidae</taxon>
        <taxon>Onygenales</taxon>
        <taxon>Ascosphaeraceae</taxon>
        <taxon>Ascosphaera</taxon>
    </lineage>
</organism>
<dbReference type="AlphaFoldDB" id="A0A167ZHK3"/>
<dbReference type="GO" id="GO:0033290">
    <property type="term" value="C:eukaryotic 48S preinitiation complex"/>
    <property type="evidence" value="ECO:0007669"/>
    <property type="project" value="UniProtKB-UniRule"/>
</dbReference>
<dbReference type="GO" id="GO:0005852">
    <property type="term" value="C:eukaryotic translation initiation factor 3 complex"/>
    <property type="evidence" value="ECO:0007669"/>
    <property type="project" value="UniProtKB-UniRule"/>
</dbReference>
<accession>A0A167ZHK3</accession>
<dbReference type="PROSITE" id="PS50250">
    <property type="entry name" value="PCI"/>
    <property type="match status" value="1"/>
</dbReference>
<dbReference type="GO" id="GO:0016282">
    <property type="term" value="C:eukaryotic 43S preinitiation complex"/>
    <property type="evidence" value="ECO:0007669"/>
    <property type="project" value="UniProtKB-UniRule"/>
</dbReference>
<reference evidence="6 7" key="1">
    <citation type="journal article" date="2016" name="Genome Biol. Evol.">
        <title>Divergent and convergent evolution of fungal pathogenicity.</title>
        <authorList>
            <person name="Shang Y."/>
            <person name="Xiao G."/>
            <person name="Zheng P."/>
            <person name="Cen K."/>
            <person name="Zhan S."/>
            <person name="Wang C."/>
        </authorList>
    </citation>
    <scope>NUCLEOTIDE SEQUENCE [LARGE SCALE GENOMIC DNA]</scope>
    <source>
        <strain evidence="6 7">ARSEF 7405</strain>
    </source>
</reference>
<dbReference type="Proteomes" id="UP000242877">
    <property type="component" value="Unassembled WGS sequence"/>
</dbReference>
<dbReference type="InterPro" id="IPR000717">
    <property type="entry name" value="PCI_dom"/>
</dbReference>
<comment type="caution">
    <text evidence="6">The sequence shown here is derived from an EMBL/GenBank/DDBJ whole genome shotgun (WGS) entry which is preliminary data.</text>
</comment>
<evidence type="ECO:0000259" key="5">
    <source>
        <dbReference type="PROSITE" id="PS50250"/>
    </source>
</evidence>
<sequence length="246" mass="27572">MAFDQCKTRPSHIHAILNGLDRYNPETTSVFQDYVAEQCQEKTFDCYANLALLKLYQFNPHLLDTQTTTNILAKALTVFPSPAFSLSLALLPPYTTPYDSTSPSSENEFVASVQKLTTLSTLLESAQYTKFWATYKGDDHQVYADCTADINGFEELIRVRIATQAGRAFRTIETEVLKSWLDLADDAAVEKFVTDVCGWTVDKSGNAPLVQIPPNKENEARGEVKSEKVGIEQFGRIIRRGFEQPV</sequence>
<comment type="similarity">
    <text evidence="4">Belongs to the eIF-3 subunit K family.</text>
</comment>
<dbReference type="Gene3D" id="1.25.40.250">
    <property type="entry name" value="ARM repeat, domain 1"/>
    <property type="match status" value="1"/>
</dbReference>
<evidence type="ECO:0000313" key="7">
    <source>
        <dbReference type="Proteomes" id="UP000242877"/>
    </source>
</evidence>
<dbReference type="InterPro" id="IPR036390">
    <property type="entry name" value="WH_DNA-bd_sf"/>
</dbReference>
<dbReference type="GO" id="GO:0003743">
    <property type="term" value="F:translation initiation factor activity"/>
    <property type="evidence" value="ECO:0007669"/>
    <property type="project" value="UniProtKB-UniRule"/>
</dbReference>
<dbReference type="InterPro" id="IPR009374">
    <property type="entry name" value="eIF3k"/>
</dbReference>
<dbReference type="Gene3D" id="1.10.10.10">
    <property type="entry name" value="Winged helix-like DNA-binding domain superfamily/Winged helix DNA-binding domain"/>
    <property type="match status" value="1"/>
</dbReference>
<dbReference type="InterPro" id="IPR033464">
    <property type="entry name" value="CSN8_PSD8_EIF3K"/>
</dbReference>
<evidence type="ECO:0000256" key="2">
    <source>
        <dbReference type="ARBA" id="ARBA00022540"/>
    </source>
</evidence>
<dbReference type="Pfam" id="PF10075">
    <property type="entry name" value="CSN8_PSD8_EIF3K"/>
    <property type="match status" value="1"/>
</dbReference>
<dbReference type="SUPFAM" id="SSF48371">
    <property type="entry name" value="ARM repeat"/>
    <property type="match status" value="1"/>
</dbReference>
<gene>
    <name evidence="6" type="ORF">AAP_02750</name>
</gene>
<dbReference type="InterPro" id="IPR016024">
    <property type="entry name" value="ARM-type_fold"/>
</dbReference>
<evidence type="ECO:0000256" key="3">
    <source>
        <dbReference type="ARBA" id="ARBA00022917"/>
    </source>
</evidence>
<dbReference type="InterPro" id="IPR016020">
    <property type="entry name" value="Transl_init_fac_sub12_N_euk"/>
</dbReference>
<dbReference type="FunFam" id="1.10.10.10:FF:000389">
    <property type="entry name" value="Eukaryotic translation initiation factor 3 subunit K"/>
    <property type="match status" value="1"/>
</dbReference>
<keyword evidence="3 4" id="KW-0648">Protein biosynthesis</keyword>
<comment type="function">
    <text evidence="4">Component of the eukaryotic translation initiation factor 3 (eIF-3) complex, which is involved in protein synthesis of a specialized repertoire of mRNAs and, together with other initiation factors, stimulates binding of mRNA and methionyl-tRNAi to the 40S ribosome. The eIF-3 complex specifically targets and initiates translation of a subset of mRNAs involved in cell proliferation.</text>
</comment>
<dbReference type="GO" id="GO:0001732">
    <property type="term" value="P:formation of cytoplasmic translation initiation complex"/>
    <property type="evidence" value="ECO:0007669"/>
    <property type="project" value="UniProtKB-UniRule"/>
</dbReference>
<keyword evidence="7" id="KW-1185">Reference proteome</keyword>
<evidence type="ECO:0000256" key="1">
    <source>
        <dbReference type="ARBA" id="ARBA00022490"/>
    </source>
</evidence>
<dbReference type="GO" id="GO:0043022">
    <property type="term" value="F:ribosome binding"/>
    <property type="evidence" value="ECO:0007669"/>
    <property type="project" value="InterPro"/>
</dbReference>
<evidence type="ECO:0000256" key="4">
    <source>
        <dbReference type="HAMAP-Rule" id="MF_03010"/>
    </source>
</evidence>
<dbReference type="EMBL" id="AZGZ01000010">
    <property type="protein sequence ID" value="KZZ92669.1"/>
    <property type="molecule type" value="Genomic_DNA"/>
</dbReference>
<name>A0A167ZHK3_9EURO</name>
<evidence type="ECO:0000313" key="6">
    <source>
        <dbReference type="EMBL" id="KZZ92669.1"/>
    </source>
</evidence>
<dbReference type="OrthoDB" id="337745at2759"/>
<keyword evidence="1 4" id="KW-0963">Cytoplasm</keyword>
<dbReference type="GO" id="GO:0006446">
    <property type="term" value="P:regulation of translational initiation"/>
    <property type="evidence" value="ECO:0007669"/>
    <property type="project" value="InterPro"/>
</dbReference>
<keyword evidence="2 4" id="KW-0396">Initiation factor</keyword>
<feature type="domain" description="PCI" evidence="5">
    <location>
        <begin position="44"/>
        <end position="225"/>
    </location>
</feature>
<dbReference type="InterPro" id="IPR036388">
    <property type="entry name" value="WH-like_DNA-bd_sf"/>
</dbReference>
<dbReference type="GO" id="GO:0003723">
    <property type="term" value="F:RNA binding"/>
    <property type="evidence" value="ECO:0007669"/>
    <property type="project" value="UniProtKB-UniRule"/>
</dbReference>
<dbReference type="PANTHER" id="PTHR13022">
    <property type="entry name" value="EUKARYOTIC TRANSLATION INITIATION FACTOR 3 SUBUNIT 11"/>
    <property type="match status" value="1"/>
</dbReference>
<dbReference type="HAMAP" id="MF_03010">
    <property type="entry name" value="eIF3k"/>
    <property type="match status" value="1"/>
</dbReference>
<protein>
    <recommendedName>
        <fullName evidence="4">Eukaryotic translation initiation factor 3 subunit K</fullName>
        <shortName evidence="4">eIF3k</shortName>
    </recommendedName>
    <alternativeName>
        <fullName evidence="4">eIF-3 p25</fullName>
    </alternativeName>
</protein>
<comment type="subunit">
    <text evidence="4">Component of the eukaryotic translation initiation factor 3 (eIF-3) complex.</text>
</comment>